<dbReference type="PANTHER" id="PTHR31060">
    <property type="entry name" value="OSJNBA0011J08.25 PROTEIN-RELATED"/>
    <property type="match status" value="1"/>
</dbReference>
<dbReference type="InterPro" id="IPR038920">
    <property type="entry name" value="At3g05675-like"/>
</dbReference>
<dbReference type="EMBL" id="LR746265">
    <property type="protein sequence ID" value="CAA7391093.1"/>
    <property type="molecule type" value="Genomic_DNA"/>
</dbReference>
<keyword evidence="2" id="KW-1185">Reference proteome</keyword>
<dbReference type="OrthoDB" id="778222at2759"/>
<dbReference type="Proteomes" id="UP000663760">
    <property type="component" value="Chromosome 2"/>
</dbReference>
<evidence type="ECO:0000313" key="1">
    <source>
        <dbReference type="EMBL" id="CAA7391093.1"/>
    </source>
</evidence>
<evidence type="ECO:0000313" key="2">
    <source>
        <dbReference type="Proteomes" id="UP000663760"/>
    </source>
</evidence>
<sequence>METRLAPGGVSVMRPSRLLGSLLISSANAAAKILSAVVSSSTVAGHDGERWKAMDHLRYITMITLWVTIWVIRILMDYLPTFGILPSDATRGVVTAEAGDISPAPPGALVLHGGFGNSAAGPSTRAIGRALCHVLSLLNDVPITARKYDFVVSTAERILDENAFSGDATLQQVNREALYSAFFRTCERLRVSLQASRDSEEASATWPSRALCRLPLGSLLASYFNGLLGLLSAVAERPQRLPPPPPGRRRECLESEKLAQELLWIATKMRACGALDGAVVRWSLATRLAALSLTAHPGAQAPLVKISALLLREVAHTPGGAPRDVRFRILALWIPLLCYASNGAGSPVLTGWEKRDMEAILGELIQGLPWDDQELILASWMEDFTFSASDWPDLRSCYDRWCLSSRKLLLE</sequence>
<dbReference type="AlphaFoldDB" id="A0A7I8K4G2"/>
<gene>
    <name evidence="1" type="ORF">SI8410_02002465</name>
</gene>
<dbReference type="GO" id="GO:0016567">
    <property type="term" value="P:protein ubiquitination"/>
    <property type="evidence" value="ECO:0007669"/>
    <property type="project" value="UniProtKB-UniPathway"/>
</dbReference>
<dbReference type="UniPathway" id="UPA00143"/>
<organism evidence="1 2">
    <name type="scientific">Spirodela intermedia</name>
    <name type="common">Intermediate duckweed</name>
    <dbReference type="NCBI Taxonomy" id="51605"/>
    <lineage>
        <taxon>Eukaryota</taxon>
        <taxon>Viridiplantae</taxon>
        <taxon>Streptophyta</taxon>
        <taxon>Embryophyta</taxon>
        <taxon>Tracheophyta</taxon>
        <taxon>Spermatophyta</taxon>
        <taxon>Magnoliopsida</taxon>
        <taxon>Liliopsida</taxon>
        <taxon>Araceae</taxon>
        <taxon>Lemnoideae</taxon>
        <taxon>Spirodela</taxon>
    </lineage>
</organism>
<name>A0A7I8K4G2_SPIIN</name>
<protein>
    <submittedName>
        <fullName evidence="1">Uncharacterized protein</fullName>
    </submittedName>
</protein>
<reference evidence="1" key="1">
    <citation type="submission" date="2020-02" db="EMBL/GenBank/DDBJ databases">
        <authorList>
            <person name="Scholz U."/>
            <person name="Mascher M."/>
            <person name="Fiebig A."/>
        </authorList>
    </citation>
    <scope>NUCLEOTIDE SEQUENCE</scope>
</reference>
<accession>A0A7I8K4G2</accession>
<proteinExistence type="predicted"/>
<dbReference type="PANTHER" id="PTHR31060:SF31">
    <property type="entry name" value="BTB_POZ DOMAIN PROTEIN"/>
    <property type="match status" value="1"/>
</dbReference>